<dbReference type="InterPro" id="IPR051550">
    <property type="entry name" value="SCF-Subunits/Alg-Epimerases"/>
</dbReference>
<feature type="domain" description="Periplasmic copper-binding protein NosD beta helix" evidence="5">
    <location>
        <begin position="673"/>
        <end position="789"/>
    </location>
</feature>
<dbReference type="Pfam" id="PF00404">
    <property type="entry name" value="Dockerin_1"/>
    <property type="match status" value="1"/>
</dbReference>
<dbReference type="PANTHER" id="PTHR22990:SF15">
    <property type="entry name" value="F-BOX ONLY PROTEIN 10"/>
    <property type="match status" value="1"/>
</dbReference>
<evidence type="ECO:0000256" key="2">
    <source>
        <dbReference type="ARBA" id="ARBA00022737"/>
    </source>
</evidence>
<evidence type="ECO:0000256" key="3">
    <source>
        <dbReference type="ARBA" id="ARBA00022786"/>
    </source>
</evidence>
<dbReference type="AlphaFoldDB" id="A0A848CZG0"/>
<dbReference type="PANTHER" id="PTHR22990">
    <property type="entry name" value="F-BOX ONLY PROTEIN"/>
    <property type="match status" value="1"/>
</dbReference>
<dbReference type="Gene3D" id="2.160.20.10">
    <property type="entry name" value="Single-stranded right-handed beta-helix, Pectin lyase-like"/>
    <property type="match status" value="2"/>
</dbReference>
<comment type="pathway">
    <text evidence="1">Protein modification; protein ubiquitination.</text>
</comment>
<evidence type="ECO:0000256" key="4">
    <source>
        <dbReference type="SAM" id="MobiDB-lite"/>
    </source>
</evidence>
<gene>
    <name evidence="7" type="ORF">GIS02_00005</name>
</gene>
<protein>
    <submittedName>
        <fullName evidence="7">Uncharacterized protein</fullName>
    </submittedName>
</protein>
<dbReference type="Pfam" id="PF07752">
    <property type="entry name" value="S-layer"/>
    <property type="match status" value="3"/>
</dbReference>
<feature type="region of interest" description="Disordered" evidence="4">
    <location>
        <begin position="786"/>
        <end position="817"/>
    </location>
</feature>
<dbReference type="Pfam" id="PF05048">
    <property type="entry name" value="NosD"/>
    <property type="match status" value="1"/>
</dbReference>
<dbReference type="InterPro" id="IPR002105">
    <property type="entry name" value="Dockerin_1_rpt"/>
</dbReference>
<dbReference type="SUPFAM" id="SSF63446">
    <property type="entry name" value="Type I dockerin domain"/>
    <property type="match status" value="1"/>
</dbReference>
<evidence type="ECO:0000256" key="1">
    <source>
        <dbReference type="ARBA" id="ARBA00004906"/>
    </source>
</evidence>
<feature type="domain" description="S-layer family duplication" evidence="6">
    <location>
        <begin position="561"/>
        <end position="646"/>
    </location>
</feature>
<evidence type="ECO:0000313" key="7">
    <source>
        <dbReference type="EMBL" id="NMG82579.1"/>
    </source>
</evidence>
<accession>A0A848CZG0</accession>
<dbReference type="InterPro" id="IPR022441">
    <property type="entry name" value="Para_beta_helix_rpt-2"/>
</dbReference>
<comment type="caution">
    <text evidence="7">The sequence shown here is derived from an EMBL/GenBank/DDBJ whole genome shotgun (WGS) entry which is preliminary data.</text>
</comment>
<organism evidence="7 8">
    <name type="scientific">Candidatus Ethanoperedens thermophilum</name>
    <dbReference type="NCBI Taxonomy" id="2766897"/>
    <lineage>
        <taxon>Archaea</taxon>
        <taxon>Methanobacteriati</taxon>
        <taxon>Methanobacteriota</taxon>
        <taxon>Stenosarchaea group</taxon>
        <taxon>Methanomicrobia</taxon>
        <taxon>Methanosarcinales</taxon>
        <taxon>Methanosarcinales incertae sedis</taxon>
        <taxon>GOM Arc I cluster</taxon>
        <taxon>Candidatus Ethanoperedens</taxon>
    </lineage>
</organism>
<dbReference type="Gene3D" id="2.60.98.40">
    <property type="match status" value="5"/>
</dbReference>
<name>A0A848CZG0_9EURY</name>
<dbReference type="GO" id="GO:0004553">
    <property type="term" value="F:hydrolase activity, hydrolyzing O-glycosyl compounds"/>
    <property type="evidence" value="ECO:0007669"/>
    <property type="project" value="InterPro"/>
</dbReference>
<dbReference type="NCBIfam" id="TIGR03804">
    <property type="entry name" value="para_beta_helix"/>
    <property type="match status" value="2"/>
</dbReference>
<reference evidence="7" key="1">
    <citation type="journal article" date="2020" name="MBio">
        <title>'Candidatus Ethanoperedens,' a Thermophilic Genus of Archaea Mediating the Anaerobic Oxidation of Ethane.</title>
        <authorList>
            <person name="Hahn C.J."/>
            <person name="Laso-Perez R."/>
            <person name="Vulcano F."/>
            <person name="Vaziourakis K.M."/>
            <person name="Stokke R."/>
            <person name="Steen I.H."/>
            <person name="Teske A."/>
            <person name="Boetius A."/>
            <person name="Liebeke M."/>
            <person name="Amann R."/>
            <person name="Knittel K."/>
            <person name="Wegener G."/>
        </authorList>
    </citation>
    <scope>NUCLEOTIDE SEQUENCE</scope>
    <source>
        <strain evidence="7">GoM-Arc1-LC-WB58</strain>
    </source>
</reference>
<evidence type="ECO:0000259" key="6">
    <source>
        <dbReference type="Pfam" id="PF07752"/>
    </source>
</evidence>
<dbReference type="InterPro" id="IPR012334">
    <property type="entry name" value="Pectin_lyas_fold"/>
</dbReference>
<dbReference type="CDD" id="cd14256">
    <property type="entry name" value="Dockerin_I"/>
    <property type="match status" value="1"/>
</dbReference>
<dbReference type="Proteomes" id="UP000606580">
    <property type="component" value="Unassembled WGS sequence"/>
</dbReference>
<evidence type="ECO:0000313" key="8">
    <source>
        <dbReference type="Proteomes" id="UP000606580"/>
    </source>
</evidence>
<feature type="domain" description="S-layer family duplication" evidence="6">
    <location>
        <begin position="351"/>
        <end position="441"/>
    </location>
</feature>
<keyword evidence="3" id="KW-0833">Ubl conjugation pathway</keyword>
<dbReference type="SUPFAM" id="SSF51126">
    <property type="entry name" value="Pectin lyase-like"/>
    <property type="match status" value="3"/>
</dbReference>
<dbReference type="InterPro" id="IPR006626">
    <property type="entry name" value="PbH1"/>
</dbReference>
<dbReference type="SMART" id="SM00710">
    <property type="entry name" value="PbH1"/>
    <property type="match status" value="3"/>
</dbReference>
<proteinExistence type="predicted"/>
<sequence>MENKKMKSKRNGFWKISVFAILFAVLAFISIGFASADTIYVPEGGNLTIQQAVDNATEGDTIYVHAGEYVEHVVISKDNISVIGERAETTTINNGGSGVAVLLNSTKNVTVSNFTLLNDPAAWFAEFAYNYSKLVPAAYDSPLPANYSLVAQSIDAKASPRQVWLVLSNDSGTFDDIIVGVGETFESTYWSSDTTRVSGTVESIFLSATADYVILNHTYLYSGGVPVLSDARLILVVGGETPVLYTCGGIDWQLEEGYTFTVGDVGAKPGLRQLWLRLNKNGVVLEEQVLSEGESYSYYKNGCLILSAQLDKLFSSGELWAASFSSIYQHSETTHNLLLNESFYLFKNADVSSKKNWSLYENYNLSVIGVDENTHPKQVWLQLSKNDVPVDNKIIEIGRSYNYSKSGNMVITAAVRDIFKGFENALVIIDNVYQYSDTTHNLLINNASHSYSAGHVRGVGWSLYQGYTLSAIDIDSNLAPQAVWLRLTKNETVLDDQIVDEGGCYTYSSGCRTILTASVNTIFDGENTGRVNITNVYQYDENTGTTLIDNVSHAMIFGAVIGGETWSLYEGYAITPRDIDARTSPRKAWFRFTKNNITVDEKVIKDEENYTYYKDGQLIFTAYLDSIFAGATSNIVQLKYVRQYSEMDGTPLIEFGEWDKKTLVAGKSLVRSKVNKGIFLYNSHENKIANNLIKSYFYGIYAIESNHNTLTNNIASNNDYGIFLRSSSNNTLTNNTASNNWDGIYLYDSSNNKIYLNNLINNTNHNAYDTSTNQWNTSSKGNYYSDYTGSDNNSDGIGDDPHSIPGGSGVDHFPLMHPWEEPPPLKGDLDGDSQITSKDAAIALQIAVGIRFCDSEIFALADVSGDGRVTSLDALMILQMAA</sequence>
<dbReference type="GO" id="GO:0000272">
    <property type="term" value="P:polysaccharide catabolic process"/>
    <property type="evidence" value="ECO:0007669"/>
    <property type="project" value="InterPro"/>
</dbReference>
<dbReference type="Gene3D" id="1.10.1330.10">
    <property type="entry name" value="Dockerin domain"/>
    <property type="match status" value="1"/>
</dbReference>
<keyword evidence="2" id="KW-0677">Repeat</keyword>
<dbReference type="InterPro" id="IPR007742">
    <property type="entry name" value="NosD_dom"/>
</dbReference>
<dbReference type="InterPro" id="IPR006457">
    <property type="entry name" value="S_layer-rel_Mac"/>
</dbReference>
<dbReference type="EMBL" id="WNEG01000001">
    <property type="protein sequence ID" value="NMG82579.1"/>
    <property type="molecule type" value="Genomic_DNA"/>
</dbReference>
<evidence type="ECO:0000259" key="5">
    <source>
        <dbReference type="Pfam" id="PF05048"/>
    </source>
</evidence>
<dbReference type="InterPro" id="IPR011050">
    <property type="entry name" value="Pectin_lyase_fold/virulence"/>
</dbReference>
<dbReference type="InterPro" id="IPR036439">
    <property type="entry name" value="Dockerin_dom_sf"/>
</dbReference>
<feature type="domain" description="S-layer family duplication" evidence="6">
    <location>
        <begin position="456"/>
        <end position="543"/>
    </location>
</feature>